<evidence type="ECO:0000259" key="3">
    <source>
        <dbReference type="PROSITE" id="PS50125"/>
    </source>
</evidence>
<dbReference type="PANTHER" id="PTHR43081">
    <property type="entry name" value="ADENYLATE CYCLASE, TERMINAL-DIFFERENTIATION SPECIFIC-RELATED"/>
    <property type="match status" value="1"/>
</dbReference>
<comment type="caution">
    <text evidence="5">The sequence shown here is derived from an EMBL/GenBank/DDBJ whole genome shotgun (WGS) entry which is preliminary data.</text>
</comment>
<dbReference type="PROSITE" id="PS50125">
    <property type="entry name" value="GUANYLATE_CYCLASE_2"/>
    <property type="match status" value="1"/>
</dbReference>
<dbReference type="EMBL" id="RQGD01000014">
    <property type="protein sequence ID" value="TGL61945.1"/>
    <property type="molecule type" value="Genomic_DNA"/>
</dbReference>
<dbReference type="InterPro" id="IPR003660">
    <property type="entry name" value="HAMP_dom"/>
</dbReference>
<dbReference type="SMART" id="SM00304">
    <property type="entry name" value="HAMP"/>
    <property type="match status" value="1"/>
</dbReference>
<protein>
    <submittedName>
        <fullName evidence="5">Adenylate/guanylate cyclase domain-containing protein</fullName>
    </submittedName>
</protein>
<feature type="domain" description="Guanylate cyclase" evidence="3">
    <location>
        <begin position="679"/>
        <end position="816"/>
    </location>
</feature>
<dbReference type="Pfam" id="PF00211">
    <property type="entry name" value="Guanylate_cyc"/>
    <property type="match status" value="1"/>
</dbReference>
<dbReference type="PROSITE" id="PS50885">
    <property type="entry name" value="HAMP"/>
    <property type="match status" value="1"/>
</dbReference>
<feature type="domain" description="HAMP" evidence="4">
    <location>
        <begin position="594"/>
        <end position="646"/>
    </location>
</feature>
<dbReference type="PANTHER" id="PTHR43081:SF1">
    <property type="entry name" value="ADENYLATE CYCLASE, TERMINAL-DIFFERENTIATION SPECIFIC"/>
    <property type="match status" value="1"/>
</dbReference>
<dbReference type="Pfam" id="PF00672">
    <property type="entry name" value="HAMP"/>
    <property type="match status" value="1"/>
</dbReference>
<feature type="transmembrane region" description="Helical" evidence="2">
    <location>
        <begin position="32"/>
        <end position="52"/>
    </location>
</feature>
<dbReference type="Proteomes" id="UP000297693">
    <property type="component" value="Unassembled WGS sequence"/>
</dbReference>
<feature type="coiled-coil region" evidence="1">
    <location>
        <begin position="84"/>
        <end position="118"/>
    </location>
</feature>
<evidence type="ECO:0000256" key="2">
    <source>
        <dbReference type="SAM" id="Phobius"/>
    </source>
</evidence>
<dbReference type="RefSeq" id="WP_135622731.1">
    <property type="nucleotide sequence ID" value="NZ_RQGD01000014.1"/>
</dbReference>
<dbReference type="InterPro" id="IPR029787">
    <property type="entry name" value="Nucleotide_cyclase"/>
</dbReference>
<name>A0A4R9K6P8_9LEPT</name>
<dbReference type="Gene3D" id="6.10.340.10">
    <property type="match status" value="1"/>
</dbReference>
<evidence type="ECO:0000313" key="6">
    <source>
        <dbReference type="Proteomes" id="UP000297693"/>
    </source>
</evidence>
<dbReference type="AlphaFoldDB" id="A0A4R9K6P8"/>
<gene>
    <name evidence="5" type="ORF">EHQ58_04890</name>
</gene>
<dbReference type="Gene3D" id="3.30.70.1230">
    <property type="entry name" value="Nucleotide cyclase"/>
    <property type="match status" value="1"/>
</dbReference>
<dbReference type="GO" id="GO:0016020">
    <property type="term" value="C:membrane"/>
    <property type="evidence" value="ECO:0007669"/>
    <property type="project" value="InterPro"/>
</dbReference>
<dbReference type="SUPFAM" id="SSF55073">
    <property type="entry name" value="Nucleotide cyclase"/>
    <property type="match status" value="1"/>
</dbReference>
<dbReference type="OrthoDB" id="9802500at2"/>
<dbReference type="SUPFAM" id="SSF158472">
    <property type="entry name" value="HAMP domain-like"/>
    <property type="match status" value="1"/>
</dbReference>
<dbReference type="InterPro" id="IPR001054">
    <property type="entry name" value="A/G_cyclase"/>
</dbReference>
<accession>A0A4R9K6P8</accession>
<organism evidence="5 6">
    <name type="scientific">Leptospira ognonensis</name>
    <dbReference type="NCBI Taxonomy" id="2484945"/>
    <lineage>
        <taxon>Bacteria</taxon>
        <taxon>Pseudomonadati</taxon>
        <taxon>Spirochaetota</taxon>
        <taxon>Spirochaetia</taxon>
        <taxon>Leptospirales</taxon>
        <taxon>Leptospiraceae</taxon>
        <taxon>Leptospira</taxon>
    </lineage>
</organism>
<dbReference type="CDD" id="cd06225">
    <property type="entry name" value="HAMP"/>
    <property type="match status" value="1"/>
</dbReference>
<keyword evidence="2" id="KW-1133">Transmembrane helix</keyword>
<dbReference type="InterPro" id="IPR050697">
    <property type="entry name" value="Adenylyl/Guanylyl_Cyclase_3/4"/>
</dbReference>
<dbReference type="CDD" id="cd07302">
    <property type="entry name" value="CHD"/>
    <property type="match status" value="1"/>
</dbReference>
<keyword evidence="6" id="KW-1185">Reference proteome</keyword>
<reference evidence="5" key="1">
    <citation type="journal article" date="2019" name="PLoS Negl. Trop. Dis.">
        <title>Revisiting the worldwide diversity of Leptospira species in the environment.</title>
        <authorList>
            <person name="Vincent A.T."/>
            <person name="Schiettekatte O."/>
            <person name="Bourhy P."/>
            <person name="Veyrier F.J."/>
            <person name="Picardeau M."/>
        </authorList>
    </citation>
    <scope>NUCLEOTIDE SEQUENCE [LARGE SCALE GENOMIC DNA]</scope>
    <source>
        <strain evidence="5">201702476</strain>
    </source>
</reference>
<dbReference type="GO" id="GO:0035556">
    <property type="term" value="P:intracellular signal transduction"/>
    <property type="evidence" value="ECO:0007669"/>
    <property type="project" value="InterPro"/>
</dbReference>
<evidence type="ECO:0000256" key="1">
    <source>
        <dbReference type="SAM" id="Coils"/>
    </source>
</evidence>
<dbReference type="SMART" id="SM00044">
    <property type="entry name" value="CYCc"/>
    <property type="match status" value="1"/>
</dbReference>
<sequence length="941" mass="106948">MSLRSILESIQKLVILLKQIWLILSSGIRAKLAWFTGVLIAITILALSLLTVKQQTEILTESYEKQAAVSRNFIASLVLEIENISQNLIRIEEFRNRIAKQREELKKYRTQTVTEEQKSVSLFGFKTNLFGTLGKETIKKNVDTFYSTYLTGNEVSILEKKTSDQLDQAGKHPLSDYEWRSLQAIAKTFVEAEATSLSILSQLRDPNRKFQVSERSKLETKLLTSEKTAQKSRSQIDQTIAKIFASTRKRKLEELGLDTNLFRIQTFPILSNNTNEVPEASFDTKIIDPNTILSKLDSHEKLNKALKESIASFTKSIVSANIGSTAAITWNEREIQSLHAPLFKNPSSTKRAQNLYLIRSNLGIFHQVVKEDLEITKTIQSIIPKLRGRIGSLRKAKPPIPPYKDSEFKKLYVIYNDAIEKRNQSFELLALEQKILNEDFEIKESLRSTRDSALEDRILLKFKTDLSEYDKYYANDEDLKFYRSRWKAIRQWISEANSETPKEPLKKLFPDGTFAHSRSEAEEILWKLDSLPLYGEDNQTLSREVLASNFSGLIRTLVDRTEGIHEIERNRNQVIFSAISICFFSILLAVFISGVVVQKIKQIISSAEDVGRGNLAVVFEHGGNDEFGNLTVSLNQMVSGLRERDKMRGVLGNMVDPVVVGEALKDLDALKRGSEKVITAFFSDIAGFSSISEKLKPYELASLLNEYLSAMTTILKRYEGVLDKYIGDAIVGIFNAPVDVEEHCLKAVYASLEMRTRLEELKKVWREKQQYVPDVYSMSFRIGLNTGMSKVGFMGTEALASYTMMGDTVNLAARLEAAGKDYGVCILASDAVYEIVKEKVFARKLDLVRVKGKSTVVVLYEIISKLGDESDEDREFVNYYEEGLFAYINRYWNDAIQKLKLAENVRGKKDHACTILHDRCQAYLESPPPSDWDGVFTRTHK</sequence>
<keyword evidence="2" id="KW-0472">Membrane</keyword>
<evidence type="ECO:0000259" key="4">
    <source>
        <dbReference type="PROSITE" id="PS50885"/>
    </source>
</evidence>
<evidence type="ECO:0000313" key="5">
    <source>
        <dbReference type="EMBL" id="TGL61945.1"/>
    </source>
</evidence>
<feature type="transmembrane region" description="Helical" evidence="2">
    <location>
        <begin position="574"/>
        <end position="597"/>
    </location>
</feature>
<keyword evidence="2" id="KW-0812">Transmembrane</keyword>
<keyword evidence="1" id="KW-0175">Coiled coil</keyword>
<dbReference type="GO" id="GO:0006171">
    <property type="term" value="P:cAMP biosynthetic process"/>
    <property type="evidence" value="ECO:0007669"/>
    <property type="project" value="TreeGrafter"/>
</dbReference>
<dbReference type="GO" id="GO:0004016">
    <property type="term" value="F:adenylate cyclase activity"/>
    <property type="evidence" value="ECO:0007669"/>
    <property type="project" value="UniProtKB-ARBA"/>
</dbReference>
<proteinExistence type="predicted"/>